<dbReference type="RefSeq" id="WP_084565879.1">
    <property type="nucleotide sequence ID" value="NZ_FTOP01000006.1"/>
</dbReference>
<reference evidence="2" key="1">
    <citation type="submission" date="2017-01" db="EMBL/GenBank/DDBJ databases">
        <authorList>
            <person name="Varghese N."/>
            <person name="Submissions S."/>
        </authorList>
    </citation>
    <scope>NUCLEOTIDE SEQUENCE [LARGE SCALE GENOMIC DNA]</scope>
    <source>
        <strain evidence="2">DSM 46698</strain>
    </source>
</reference>
<name>A0A1N7MEB3_9BACT</name>
<dbReference type="Gene3D" id="2.60.120.10">
    <property type="entry name" value="Jelly Rolls"/>
    <property type="match status" value="1"/>
</dbReference>
<accession>A0A1N7MEB3</accession>
<proteinExistence type="predicted"/>
<keyword evidence="2" id="KW-1185">Reference proteome</keyword>
<dbReference type="OrthoDB" id="826649at2"/>
<evidence type="ECO:0000313" key="2">
    <source>
        <dbReference type="Proteomes" id="UP000186026"/>
    </source>
</evidence>
<protein>
    <submittedName>
        <fullName evidence="1">dTDP-4-dehydrorhamnose 3,5-epimerase</fullName>
    </submittedName>
</protein>
<dbReference type="STRING" id="529505.SAMN05421761_1068"/>
<dbReference type="AlphaFoldDB" id="A0A1N7MEB3"/>
<dbReference type="InterPro" id="IPR014710">
    <property type="entry name" value="RmlC-like_jellyroll"/>
</dbReference>
<gene>
    <name evidence="1" type="ORF">SAMN05421761_1068</name>
</gene>
<sequence length="67" mass="7891">MVNLISVGRTFIDERGKLVAFNDFSLEKVNRMYQIEHSDTTVIRAWLGHKIENNWFYVIQGAFTIAW</sequence>
<evidence type="ECO:0000313" key="1">
    <source>
        <dbReference type="EMBL" id="SIS84360.1"/>
    </source>
</evidence>
<organism evidence="1 2">
    <name type="scientific">Belliella pelovolcani</name>
    <dbReference type="NCBI Taxonomy" id="529505"/>
    <lineage>
        <taxon>Bacteria</taxon>
        <taxon>Pseudomonadati</taxon>
        <taxon>Bacteroidota</taxon>
        <taxon>Cytophagia</taxon>
        <taxon>Cytophagales</taxon>
        <taxon>Cyclobacteriaceae</taxon>
        <taxon>Belliella</taxon>
    </lineage>
</organism>
<dbReference type="EMBL" id="FTOP01000006">
    <property type="protein sequence ID" value="SIS84360.1"/>
    <property type="molecule type" value="Genomic_DNA"/>
</dbReference>
<dbReference type="Proteomes" id="UP000186026">
    <property type="component" value="Unassembled WGS sequence"/>
</dbReference>